<sequence>MPPKGMKYRELYLQCEWSTCKDIFTDSVDNFISHVKVHVQEFLSSQHGEGNERQASQECQWKDCDYVSSGSSNDLVKHTYFHAYHTKLKWYGLQEQTRCKLNPCQLDMQSRNLIPDLPERFQCDWHQCMYHVDNPEYFYRHVEMHAMTSEPIVLSDNSEGVVCRWGGCHTNCKNKYKLKEHLKSHTQEKMYGCCVCGGLFYNRTKYVDHLDRQLAVELQRFQCSHCSKTFSTERLLRDHMRHHVNHYKCPFCDMTCPAPSALNKHIRYRHLDEKLHRCDLCEYSCKSAYDLRRHIDSHNAALMLKCQVNDCSYKTKAIQSLRLHYKKVHHNEEARYLCHICDNSFSRGSLLTKHLKKKHKFKWPSGHPRFRYKLHDDGFYRLQTVRYESVELTEQLINEKQQSSHGSRQEEQTMVEHEQSGNSSDSDVELTIEDKYKQTMHQIDALKDHLAFRKEMARRSQAASEEWKSKMRGAEDQLESHKSDQKSVTSGMLIYVHT</sequence>
<evidence type="ECO:0000256" key="5">
    <source>
        <dbReference type="ARBA" id="ARBA00022833"/>
    </source>
</evidence>
<keyword evidence="4 8" id="KW-0863">Zinc-finger</keyword>
<accession>A0ABM0MXL6</accession>
<keyword evidence="3" id="KW-0677">Repeat</keyword>
<evidence type="ECO:0000256" key="8">
    <source>
        <dbReference type="PROSITE-ProRule" id="PRU00042"/>
    </source>
</evidence>
<dbReference type="SMART" id="SM00355">
    <property type="entry name" value="ZnF_C2H2"/>
    <property type="match status" value="9"/>
</dbReference>
<evidence type="ECO:0000256" key="2">
    <source>
        <dbReference type="ARBA" id="ARBA00022723"/>
    </source>
</evidence>
<keyword evidence="5" id="KW-0862">Zinc</keyword>
<evidence type="ECO:0000256" key="1">
    <source>
        <dbReference type="ARBA" id="ARBA00004123"/>
    </source>
</evidence>
<feature type="region of interest" description="Disordered" evidence="9">
    <location>
        <begin position="457"/>
        <end position="490"/>
    </location>
</feature>
<dbReference type="SUPFAM" id="SSF57667">
    <property type="entry name" value="beta-beta-alpha zinc fingers"/>
    <property type="match status" value="4"/>
</dbReference>
<keyword evidence="7" id="KW-0539">Nucleus</keyword>
<organism evidence="11 12">
    <name type="scientific">Saccoglossus kowalevskii</name>
    <name type="common">Acorn worm</name>
    <dbReference type="NCBI Taxonomy" id="10224"/>
    <lineage>
        <taxon>Eukaryota</taxon>
        <taxon>Metazoa</taxon>
        <taxon>Hemichordata</taxon>
        <taxon>Enteropneusta</taxon>
        <taxon>Harrimaniidae</taxon>
        <taxon>Saccoglossus</taxon>
    </lineage>
</organism>
<evidence type="ECO:0000256" key="6">
    <source>
        <dbReference type="ARBA" id="ARBA00023125"/>
    </source>
</evidence>
<gene>
    <name evidence="12" type="primary">LOC102800611</name>
</gene>
<dbReference type="RefSeq" id="XP_006824757.1">
    <property type="nucleotide sequence ID" value="XM_006824694.1"/>
</dbReference>
<feature type="domain" description="C2H2-type" evidence="10">
    <location>
        <begin position="336"/>
        <end position="364"/>
    </location>
</feature>
<evidence type="ECO:0000256" key="7">
    <source>
        <dbReference type="ARBA" id="ARBA00023242"/>
    </source>
</evidence>
<dbReference type="InterPro" id="IPR051574">
    <property type="entry name" value="ZnF_E-box_Homeobox"/>
</dbReference>
<feature type="compositionally biased region" description="Basic and acidic residues" evidence="9">
    <location>
        <begin position="465"/>
        <end position="485"/>
    </location>
</feature>
<evidence type="ECO:0000313" key="11">
    <source>
        <dbReference type="Proteomes" id="UP000694865"/>
    </source>
</evidence>
<evidence type="ECO:0000256" key="3">
    <source>
        <dbReference type="ARBA" id="ARBA00022737"/>
    </source>
</evidence>
<comment type="subcellular location">
    <subcellularLocation>
        <location evidence="1">Nucleus</location>
    </subcellularLocation>
</comment>
<evidence type="ECO:0000259" key="10">
    <source>
        <dbReference type="PROSITE" id="PS50157"/>
    </source>
</evidence>
<dbReference type="Proteomes" id="UP000694865">
    <property type="component" value="Unplaced"/>
</dbReference>
<dbReference type="InterPro" id="IPR013087">
    <property type="entry name" value="Znf_C2H2_type"/>
</dbReference>
<reference evidence="12" key="1">
    <citation type="submission" date="2025-08" db="UniProtKB">
        <authorList>
            <consortium name="RefSeq"/>
        </authorList>
    </citation>
    <scope>IDENTIFICATION</scope>
    <source>
        <tissue evidence="12">Testes</tissue>
    </source>
</reference>
<proteinExistence type="predicted"/>
<dbReference type="PANTHER" id="PTHR24391:SF18">
    <property type="entry name" value="EG:115C2.6 PROTEIN"/>
    <property type="match status" value="1"/>
</dbReference>
<feature type="domain" description="C2H2-type" evidence="10">
    <location>
        <begin position="247"/>
        <end position="275"/>
    </location>
</feature>
<keyword evidence="11" id="KW-1185">Reference proteome</keyword>
<feature type="domain" description="C2H2-type" evidence="10">
    <location>
        <begin position="221"/>
        <end position="248"/>
    </location>
</feature>
<protein>
    <submittedName>
        <fullName evidence="12">Histone H4 transcription factor-like</fullName>
    </submittedName>
</protein>
<dbReference type="PANTHER" id="PTHR24391">
    <property type="entry name" value="HISTONE H4 TRANSCRIPTION FACTOR-RELATED"/>
    <property type="match status" value="1"/>
</dbReference>
<evidence type="ECO:0000256" key="4">
    <source>
        <dbReference type="ARBA" id="ARBA00022771"/>
    </source>
</evidence>
<name>A0ABM0MXL6_SACKO</name>
<feature type="domain" description="C2H2-type" evidence="10">
    <location>
        <begin position="161"/>
        <end position="190"/>
    </location>
</feature>
<dbReference type="Pfam" id="PF00096">
    <property type="entry name" value="zf-C2H2"/>
    <property type="match status" value="3"/>
</dbReference>
<keyword evidence="2" id="KW-0479">Metal-binding</keyword>
<dbReference type="GeneID" id="102800611"/>
<dbReference type="PROSITE" id="PS00028">
    <property type="entry name" value="ZINC_FINGER_C2H2_1"/>
    <property type="match status" value="6"/>
</dbReference>
<feature type="region of interest" description="Disordered" evidence="9">
    <location>
        <begin position="398"/>
        <end position="427"/>
    </location>
</feature>
<evidence type="ECO:0000313" key="12">
    <source>
        <dbReference type="RefSeq" id="XP_006824757.1"/>
    </source>
</evidence>
<evidence type="ECO:0000256" key="9">
    <source>
        <dbReference type="SAM" id="MobiDB-lite"/>
    </source>
</evidence>
<feature type="compositionally biased region" description="Basic and acidic residues" evidence="9">
    <location>
        <begin position="407"/>
        <end position="419"/>
    </location>
</feature>
<dbReference type="InterPro" id="IPR036236">
    <property type="entry name" value="Znf_C2H2_sf"/>
</dbReference>
<keyword evidence="6" id="KW-0238">DNA-binding</keyword>
<dbReference type="PROSITE" id="PS50157">
    <property type="entry name" value="ZINC_FINGER_C2H2_2"/>
    <property type="match status" value="4"/>
</dbReference>
<dbReference type="Gene3D" id="3.30.160.60">
    <property type="entry name" value="Classic Zinc Finger"/>
    <property type="match status" value="4"/>
</dbReference>